<dbReference type="EMBL" id="CAJNOQ010026974">
    <property type="protein sequence ID" value="CAF1549899.1"/>
    <property type="molecule type" value="Genomic_DNA"/>
</dbReference>
<name>A0A815X2T1_9BILA</name>
<evidence type="ECO:0000313" key="2">
    <source>
        <dbReference type="EMBL" id="CAF1549899.1"/>
    </source>
</evidence>
<feature type="region of interest" description="Disordered" evidence="1">
    <location>
        <begin position="20"/>
        <end position="48"/>
    </location>
</feature>
<gene>
    <name evidence="2" type="ORF">GPM918_LOCUS39141</name>
    <name evidence="3" type="ORF">SRO942_LOCUS39998</name>
</gene>
<evidence type="ECO:0000313" key="4">
    <source>
        <dbReference type="Proteomes" id="UP000663829"/>
    </source>
</evidence>
<reference evidence="2" key="1">
    <citation type="submission" date="2021-02" db="EMBL/GenBank/DDBJ databases">
        <authorList>
            <person name="Nowell W R."/>
        </authorList>
    </citation>
    <scope>NUCLEOTIDE SEQUENCE</scope>
</reference>
<dbReference type="AlphaFoldDB" id="A0A815X2T1"/>
<dbReference type="EMBL" id="CAJOBC010092649">
    <property type="protein sequence ID" value="CAF4410872.1"/>
    <property type="molecule type" value="Genomic_DNA"/>
</dbReference>
<organism evidence="2 4">
    <name type="scientific">Didymodactylos carnosus</name>
    <dbReference type="NCBI Taxonomy" id="1234261"/>
    <lineage>
        <taxon>Eukaryota</taxon>
        <taxon>Metazoa</taxon>
        <taxon>Spiralia</taxon>
        <taxon>Gnathifera</taxon>
        <taxon>Rotifera</taxon>
        <taxon>Eurotatoria</taxon>
        <taxon>Bdelloidea</taxon>
        <taxon>Philodinida</taxon>
        <taxon>Philodinidae</taxon>
        <taxon>Didymodactylos</taxon>
    </lineage>
</organism>
<dbReference type="Proteomes" id="UP000663829">
    <property type="component" value="Unassembled WGS sequence"/>
</dbReference>
<keyword evidence="4" id="KW-1185">Reference proteome</keyword>
<evidence type="ECO:0000313" key="3">
    <source>
        <dbReference type="EMBL" id="CAF4410872.1"/>
    </source>
</evidence>
<comment type="caution">
    <text evidence="2">The sequence shown here is derived from an EMBL/GenBank/DDBJ whole genome shotgun (WGS) entry which is preliminary data.</text>
</comment>
<sequence>MNLRRVDKGKNYYSKLYNGKQTLNNTQQQPSNKTKQYSPSKQQNRRQTVTSAMRTIIKREIDKYKWKQKQKNMNKMMDDIRSIAQRCLKRALKGGRNGPTITSGLSVITPEQYLFLRRHFIVRGGKARRNELLFQQLNLHTAMRSIGGNRFVKGYDLHFSIYRKKNEPYQTKDYNWYSTEGQCSFIVKCVQMDDVD</sequence>
<dbReference type="Proteomes" id="UP000681722">
    <property type="component" value="Unassembled WGS sequence"/>
</dbReference>
<accession>A0A815X2T1</accession>
<proteinExistence type="predicted"/>
<evidence type="ECO:0000256" key="1">
    <source>
        <dbReference type="SAM" id="MobiDB-lite"/>
    </source>
</evidence>
<protein>
    <submittedName>
        <fullName evidence="2">Uncharacterized protein</fullName>
    </submittedName>
</protein>